<accession>A8M8Q5</accession>
<dbReference type="KEGG" id="cma:Cmaq_1297"/>
<dbReference type="GO" id="GO:0043774">
    <property type="term" value="F:coenzyme F420-2 alpha-glutamyl ligase activity"/>
    <property type="evidence" value="ECO:0007669"/>
    <property type="project" value="TreeGrafter"/>
</dbReference>
<dbReference type="GO" id="GO:0046872">
    <property type="term" value="F:metal ion binding"/>
    <property type="evidence" value="ECO:0007669"/>
    <property type="project" value="UniProtKB-KW"/>
</dbReference>
<keyword evidence="1" id="KW-0479">Metal-binding</keyword>
<dbReference type="NCBIfam" id="TIGR00768">
    <property type="entry name" value="rimK_fam"/>
    <property type="match status" value="1"/>
</dbReference>
<dbReference type="Pfam" id="PF08443">
    <property type="entry name" value="RimK"/>
    <property type="match status" value="1"/>
</dbReference>
<dbReference type="EMBL" id="CP000852">
    <property type="protein sequence ID" value="ABW02124.1"/>
    <property type="molecule type" value="Genomic_DNA"/>
</dbReference>
<dbReference type="SUPFAM" id="SSF52440">
    <property type="entry name" value="PreATP-grasp domain"/>
    <property type="match status" value="1"/>
</dbReference>
<proteinExistence type="predicted"/>
<dbReference type="GO" id="GO:0005737">
    <property type="term" value="C:cytoplasm"/>
    <property type="evidence" value="ECO:0007669"/>
    <property type="project" value="TreeGrafter"/>
</dbReference>
<evidence type="ECO:0000313" key="7">
    <source>
        <dbReference type="Proteomes" id="UP000001137"/>
    </source>
</evidence>
<evidence type="ECO:0000256" key="1">
    <source>
        <dbReference type="ARBA" id="ARBA00022723"/>
    </source>
</evidence>
<evidence type="ECO:0000256" key="2">
    <source>
        <dbReference type="ARBA" id="ARBA00022741"/>
    </source>
</evidence>
<dbReference type="eggNOG" id="arCOG01589">
    <property type="taxonomic scope" value="Archaea"/>
</dbReference>
<dbReference type="PANTHER" id="PTHR21621:SF2">
    <property type="entry name" value="COENZYME GAMMA-F420-2:ALPHA-L-GLUTAMATE LIGASE"/>
    <property type="match status" value="1"/>
</dbReference>
<dbReference type="AlphaFoldDB" id="A8M8Q5"/>
<evidence type="ECO:0000256" key="4">
    <source>
        <dbReference type="PROSITE-ProRule" id="PRU00409"/>
    </source>
</evidence>
<dbReference type="HOGENOM" id="CLU_054353_2_0_2"/>
<evidence type="ECO:0000256" key="3">
    <source>
        <dbReference type="ARBA" id="ARBA00022840"/>
    </source>
</evidence>
<sequence length="266" mass="29159">MELTITYDYLREEEVELIKAFNELGVNVNTLQSTKPLHVKELNGVFLVRNLNHRTAITMAGIIENTGGVSINRYLTLSLTWNKAITTALLKRIGLPVPDTYVVFEPIIDGVAGGGRIIKPASGSWGRLTAIVSDGEAKLLIKHAKDHLPVLLQERIGDGSDLRIFVINGSVVASMMRKPPQGDWRSNVARGGLAMPIKVNEELEEYAIKATEAVGAFYAGVDVLIGRDGYYISEINGIPEFKAISKVSGVRVSFKLAEAVSEWIKR</sequence>
<keyword evidence="6" id="KW-0436">Ligase</keyword>
<dbReference type="PANTHER" id="PTHR21621">
    <property type="entry name" value="RIBOSOMAL PROTEIN S6 MODIFICATION PROTEIN"/>
    <property type="match status" value="1"/>
</dbReference>
<feature type="domain" description="ATP-grasp" evidence="5">
    <location>
        <begin position="87"/>
        <end position="261"/>
    </location>
</feature>
<organism evidence="6 7">
    <name type="scientific">Caldivirga maquilingensis (strain ATCC 700844 / DSM 13496 / JCM 10307 / IC-167)</name>
    <dbReference type="NCBI Taxonomy" id="397948"/>
    <lineage>
        <taxon>Archaea</taxon>
        <taxon>Thermoproteota</taxon>
        <taxon>Thermoprotei</taxon>
        <taxon>Thermoproteales</taxon>
        <taxon>Thermoproteaceae</taxon>
        <taxon>Caldivirga</taxon>
    </lineage>
</organism>
<dbReference type="InterPro" id="IPR016185">
    <property type="entry name" value="PreATP-grasp_dom_sf"/>
</dbReference>
<name>A8M8Q5_CALMQ</name>
<dbReference type="InterPro" id="IPR004666">
    <property type="entry name" value="Rp_bS6_RimK/Lys_biosynth_LsyX"/>
</dbReference>
<dbReference type="Gene3D" id="3.30.470.20">
    <property type="entry name" value="ATP-grasp fold, B domain"/>
    <property type="match status" value="1"/>
</dbReference>
<dbReference type="SUPFAM" id="SSF56059">
    <property type="entry name" value="Glutathione synthetase ATP-binding domain-like"/>
    <property type="match status" value="1"/>
</dbReference>
<dbReference type="GeneID" id="5708962"/>
<dbReference type="GO" id="GO:0005524">
    <property type="term" value="F:ATP binding"/>
    <property type="evidence" value="ECO:0007669"/>
    <property type="project" value="UniProtKB-UniRule"/>
</dbReference>
<dbReference type="RefSeq" id="WP_012186343.1">
    <property type="nucleotide sequence ID" value="NC_009954.1"/>
</dbReference>
<dbReference type="OrthoDB" id="33241at2157"/>
<dbReference type="InterPro" id="IPR013651">
    <property type="entry name" value="ATP-grasp_RimK-type"/>
</dbReference>
<protein>
    <submittedName>
        <fullName evidence="6">Alpha-L-glutamate ligase, RimK family</fullName>
    </submittedName>
</protein>
<keyword evidence="7" id="KW-1185">Reference proteome</keyword>
<dbReference type="STRING" id="397948.Cmaq_1297"/>
<dbReference type="Proteomes" id="UP000001137">
    <property type="component" value="Chromosome"/>
</dbReference>
<keyword evidence="2 4" id="KW-0547">Nucleotide-binding</keyword>
<evidence type="ECO:0000259" key="5">
    <source>
        <dbReference type="PROSITE" id="PS50975"/>
    </source>
</evidence>
<reference evidence="6 7" key="1">
    <citation type="submission" date="2007-10" db="EMBL/GenBank/DDBJ databases">
        <title>Complete sequence of Caldivirga maquilingensis IC-167.</title>
        <authorList>
            <consortium name="US DOE Joint Genome Institute"/>
            <person name="Copeland A."/>
            <person name="Lucas S."/>
            <person name="Lapidus A."/>
            <person name="Barry K."/>
            <person name="Glavina del Rio T."/>
            <person name="Dalin E."/>
            <person name="Tice H."/>
            <person name="Pitluck S."/>
            <person name="Saunders E."/>
            <person name="Brettin T."/>
            <person name="Bruce D."/>
            <person name="Detter J.C."/>
            <person name="Han C."/>
            <person name="Schmutz J."/>
            <person name="Larimer F."/>
            <person name="Land M."/>
            <person name="Hauser L."/>
            <person name="Kyrpides N."/>
            <person name="Ivanova N."/>
            <person name="Biddle J.F."/>
            <person name="Zhang Z."/>
            <person name="Fitz-Gibbon S.T."/>
            <person name="Lowe T.M."/>
            <person name="Saltikov C."/>
            <person name="House C.H."/>
            <person name="Richardson P."/>
        </authorList>
    </citation>
    <scope>NUCLEOTIDE SEQUENCE [LARGE SCALE GENOMIC DNA]</scope>
    <source>
        <strain evidence="7">ATCC 700844 / DSM 13496 / JCM 10307 / IC-167</strain>
    </source>
</reference>
<dbReference type="PROSITE" id="PS50975">
    <property type="entry name" value="ATP_GRASP"/>
    <property type="match status" value="1"/>
</dbReference>
<dbReference type="InterPro" id="IPR011761">
    <property type="entry name" value="ATP-grasp"/>
</dbReference>
<keyword evidence="3 4" id="KW-0067">ATP-binding</keyword>
<dbReference type="Gene3D" id="3.40.50.20">
    <property type="match status" value="1"/>
</dbReference>
<gene>
    <name evidence="6" type="ordered locus">Cmaq_1297</name>
</gene>
<evidence type="ECO:0000313" key="6">
    <source>
        <dbReference type="EMBL" id="ABW02124.1"/>
    </source>
</evidence>